<dbReference type="GO" id="GO:0051537">
    <property type="term" value="F:2 iron, 2 sulfur cluster binding"/>
    <property type="evidence" value="ECO:0007669"/>
    <property type="project" value="UniProtKB-KW"/>
</dbReference>
<keyword evidence="4" id="KW-0285">Flavoprotein</keyword>
<evidence type="ECO:0000256" key="8">
    <source>
        <dbReference type="ARBA" id="ARBA00023002"/>
    </source>
</evidence>
<organism evidence="14 15">
    <name type="scientific">Proteus mirabilis</name>
    <dbReference type="NCBI Taxonomy" id="584"/>
    <lineage>
        <taxon>Bacteria</taxon>
        <taxon>Pseudomonadati</taxon>
        <taxon>Pseudomonadota</taxon>
        <taxon>Gammaproteobacteria</taxon>
        <taxon>Enterobacterales</taxon>
        <taxon>Morganellaceae</taxon>
        <taxon>Proteus</taxon>
    </lineage>
</organism>
<keyword evidence="8" id="KW-0560">Oxidoreductase</keyword>
<evidence type="ECO:0000313" key="14">
    <source>
        <dbReference type="EMBL" id="SUC40369.1"/>
    </source>
</evidence>
<proteinExistence type="predicted"/>
<dbReference type="InterPro" id="IPR041854">
    <property type="entry name" value="BFD-like_2Fe2S-bd_dom_sf"/>
</dbReference>
<comment type="cofactor">
    <cofactor evidence="2">
        <name>FAD</name>
        <dbReference type="ChEBI" id="CHEBI:57692"/>
    </cofactor>
</comment>
<feature type="domain" description="BFD-like [2Fe-2S]-binding" evidence="13">
    <location>
        <begin position="63"/>
        <end position="110"/>
    </location>
</feature>
<comment type="cofactor">
    <cofactor evidence="12">
        <name>[2Fe-2S] cluster</name>
        <dbReference type="ChEBI" id="CHEBI:190135"/>
    </cofactor>
</comment>
<accession>A0A379GH94</accession>
<evidence type="ECO:0000256" key="5">
    <source>
        <dbReference type="ARBA" id="ARBA00022714"/>
    </source>
</evidence>
<evidence type="ECO:0000256" key="11">
    <source>
        <dbReference type="ARBA" id="ARBA00023063"/>
    </source>
</evidence>
<evidence type="ECO:0000313" key="15">
    <source>
        <dbReference type="Proteomes" id="UP000254191"/>
    </source>
</evidence>
<sequence>MSEDNKYLLGAVLVGDTEDYGNLLQLALNTIELPEHPDTLILPAHAGSKPAIGVDSLPETAQICSCFDVSKGDIIQAIERGCHTVAAIKAENKSGNGCGGCIPLITQVLNAELTKQGIEVNHHLCEHFSLFSPRALSSYSC</sequence>
<keyword evidence="3" id="KW-0349">Heme</keyword>
<dbReference type="PANTHER" id="PTHR43809:SF1">
    <property type="entry name" value="NITRITE REDUCTASE (NADH) LARGE SUBUNIT"/>
    <property type="match status" value="1"/>
</dbReference>
<keyword evidence="7" id="KW-0274">FAD</keyword>
<dbReference type="GO" id="GO:0016491">
    <property type="term" value="F:oxidoreductase activity"/>
    <property type="evidence" value="ECO:0007669"/>
    <property type="project" value="UniProtKB-KW"/>
</dbReference>
<evidence type="ECO:0000256" key="4">
    <source>
        <dbReference type="ARBA" id="ARBA00022630"/>
    </source>
</evidence>
<evidence type="ECO:0000259" key="13">
    <source>
        <dbReference type="Pfam" id="PF04324"/>
    </source>
</evidence>
<dbReference type="InterPro" id="IPR007419">
    <property type="entry name" value="BFD-like_2Fe2S-bd_dom"/>
</dbReference>
<evidence type="ECO:0000256" key="10">
    <source>
        <dbReference type="ARBA" id="ARBA00023014"/>
    </source>
</evidence>
<keyword evidence="11" id="KW-0534">Nitrate assimilation</keyword>
<keyword evidence="9" id="KW-0408">Iron</keyword>
<evidence type="ECO:0000256" key="2">
    <source>
        <dbReference type="ARBA" id="ARBA00001974"/>
    </source>
</evidence>
<dbReference type="GO" id="GO:0042128">
    <property type="term" value="P:nitrate assimilation"/>
    <property type="evidence" value="ECO:0007669"/>
    <property type="project" value="UniProtKB-KW"/>
</dbReference>
<keyword evidence="6" id="KW-0479">Metal-binding</keyword>
<evidence type="ECO:0000256" key="12">
    <source>
        <dbReference type="ARBA" id="ARBA00034078"/>
    </source>
</evidence>
<evidence type="ECO:0000256" key="3">
    <source>
        <dbReference type="ARBA" id="ARBA00022617"/>
    </source>
</evidence>
<dbReference type="InterPro" id="IPR052034">
    <property type="entry name" value="NasD-like"/>
</dbReference>
<gene>
    <name evidence="14" type="primary">nirB_3</name>
    <name evidence="14" type="ORF">NCTC11938_04665</name>
</gene>
<evidence type="ECO:0000256" key="9">
    <source>
        <dbReference type="ARBA" id="ARBA00023004"/>
    </source>
</evidence>
<dbReference type="FunFam" id="1.10.10.1100:FF:000002">
    <property type="entry name" value="Nitrite reductase large subunit"/>
    <property type="match status" value="1"/>
</dbReference>
<evidence type="ECO:0000256" key="6">
    <source>
        <dbReference type="ARBA" id="ARBA00022723"/>
    </source>
</evidence>
<protein>
    <submittedName>
        <fullName evidence="14">Nitrite reductase [NAD(P)H] large subunit</fullName>
    </submittedName>
</protein>
<keyword evidence="5" id="KW-0001">2Fe-2S</keyword>
<evidence type="ECO:0000256" key="1">
    <source>
        <dbReference type="ARBA" id="ARBA00001966"/>
    </source>
</evidence>
<dbReference type="GO" id="GO:0046872">
    <property type="term" value="F:metal ion binding"/>
    <property type="evidence" value="ECO:0007669"/>
    <property type="project" value="UniProtKB-KW"/>
</dbReference>
<evidence type="ECO:0000256" key="7">
    <source>
        <dbReference type="ARBA" id="ARBA00022827"/>
    </source>
</evidence>
<dbReference type="PANTHER" id="PTHR43809">
    <property type="entry name" value="NITRITE REDUCTASE (NADH) LARGE SUBUNIT"/>
    <property type="match status" value="1"/>
</dbReference>
<keyword evidence="10" id="KW-0411">Iron-sulfur</keyword>
<dbReference type="Proteomes" id="UP000254191">
    <property type="component" value="Unassembled WGS sequence"/>
</dbReference>
<dbReference type="Pfam" id="PF04324">
    <property type="entry name" value="Fer2_BFD"/>
    <property type="match status" value="1"/>
</dbReference>
<name>A0A379GH94_PROMI</name>
<dbReference type="AlphaFoldDB" id="A0A379GH94"/>
<comment type="cofactor">
    <cofactor evidence="1">
        <name>[4Fe-4S] cluster</name>
        <dbReference type="ChEBI" id="CHEBI:49883"/>
    </cofactor>
</comment>
<dbReference type="EMBL" id="UGTS01000006">
    <property type="protein sequence ID" value="SUC40369.1"/>
    <property type="molecule type" value="Genomic_DNA"/>
</dbReference>
<reference evidence="14 15" key="1">
    <citation type="submission" date="2018-06" db="EMBL/GenBank/DDBJ databases">
        <authorList>
            <consortium name="Pathogen Informatics"/>
            <person name="Doyle S."/>
        </authorList>
    </citation>
    <scope>NUCLEOTIDE SEQUENCE [LARGE SCALE GENOMIC DNA]</scope>
    <source>
        <strain evidence="14 15">NCTC11938</strain>
    </source>
</reference>
<dbReference type="Gene3D" id="1.10.10.1100">
    <property type="entry name" value="BFD-like [2Fe-2S]-binding domain"/>
    <property type="match status" value="1"/>
</dbReference>